<accession>A0A9W9WK67</accession>
<sequence length="1639" mass="179139">MSSRFPPSSGFNSRDRSPQRFGDRRQHGGPRGFDDGSPPFGREPPRGPRALVDSPGRGGSIVGSDRDTRDGPPPFRRDADREYGVRRDRDFDTRPDRIGFGRGRSRSPTRDFRDTRDVPSRDFDIMDLPPVEATLTDQVPCVDAAGVTGKEAAGEDASFSVGAADLGTRARFDRRDEWETRRPDREDRDRPLEPWKRDLPPNRADHRGSTASITASSANAIPLPVPTAPERLTEPELPDLLSRKSSVISGPPATEIRRESVRPDPAPVRLEPSKDGAASGQKSPPPSGPQVPAFGSVSTSTPPVGPAKAGSFEERASIDSKAQVDKDCLPFSPPTGPKAERSQSSHTGETRAHSFEVNSRHDDSVRVARLPVQLSDRSPPTAPAAMAKRESFPFGTDHSASGRPSLHTTSPTFTRLPPPAPRALSRDPSISPRMQTSNIPTGPRAYQKRPSLSPRGGGAKGIKGWGRSPFGRNQSVVGPQPKKEQDESDGKAPVSGFSQKDTLNHAQNHAQPTSQDLAPATDTTSEPLESTPPRTGSVDLPLRVSPQAVTKPEPMPQEEKQPGRSSVENEGQGPVDVPRKEPHEEHAEVTPQSEIMEKVTAMPVDEEEEEEEEKVVFTKEYLEERKQKFEKDMQSLRAEMPLSPLEDPAIINLLLKIQLLGKVAHDHEAQEAVKSLPSAEGKEASSTEIPEVEVPTTVPTSVGDGLDSAPITVAHQISSHEEDMIVDSLPFLHSGPPTPISDIDSSLASNMPQQHLNDFVRKALIRRQKEVAQKNAALREEYISHYKRWRLEVWEMDRLKEKKPMTPGPVSPPAPPVPTPPTAVSENREGRRYKGNSELDFLNALKASEISAQEELERRRTRMATAQPDLAREAIIPDMLEPRQAKAGIFKDVNNTVDSNDAMKVFGFLPPPNDFTPEEHQLFTDAFMAYPKKWGKIAESLPGRDFRQCIIHYYLTKEEIKYKAKLNKRWSRRGRGKARSTRPKSNALIADLGVVKPDFDGDEEQPPPVTDTGRPRRAAAPTFGDSNDSEGAIANSRRGQYVKDAESTEKPAARRGGRAAGARSQRRGAKVVPQEPKSQPSTPQGSSTPAPPVLPAHPAPPVPPAPKIESGMDVLVEAALPPEKELVEKEKEPPAPAPRPKASRGRAKDGIYVFESTETDPSVSTPKTSETGYGSLQPTSYWSVPEQRDFPRLLAHFGRDFEGISTFMKTKTTVMVSFHGQLLRRPLSIFTNFWVVKVKNYYQRRLDSGQKDFEDIVLIAEEKKARGEPTGPLPVPSVAPKRRYEATPSAIIPRPLAPHGESAQDTEDGRFPPKGKPAAISPQTVQVHNRPPTEGDRGSGHYAPLVQASAPGPNPSIVSSYGDDVARGARVQSQPSRTSGPRMGFFTEDRRDSQVLQPSSQRATDMPMPARHVVGGAVPQELVGMDPMAPQTYMPGQPPSSLMQPSHSRHSSTTQTPSSPTPHPRTELDHPAYHRDPFASRNYYSLPGQPTGLVHSPRPGLSPVKDGSRSGATPISEPPPRQVPAKRSNIMSILNDEPEEPQPRKRFASELPSGHGPGSVPASRPIYHASETARLDEAPLSTSGPKSSTYSQTGSYQTSSRGYPDYNMNNYGPPPKGSGNAVNSDWMARFDPRAPQGGR</sequence>
<dbReference type="InterPro" id="IPR017884">
    <property type="entry name" value="SANT_dom"/>
</dbReference>
<feature type="compositionally biased region" description="Polar residues" evidence="1">
    <location>
        <begin position="1"/>
        <end position="12"/>
    </location>
</feature>
<dbReference type="PANTHER" id="PTHR13992">
    <property type="entry name" value="NUCLEAR RECEPTOR CO-REPRESSOR RELATED NCOR"/>
    <property type="match status" value="1"/>
</dbReference>
<dbReference type="SUPFAM" id="SSF46689">
    <property type="entry name" value="Homeodomain-like"/>
    <property type="match status" value="2"/>
</dbReference>
<feature type="region of interest" description="Disordered" evidence="1">
    <location>
        <begin position="803"/>
        <end position="827"/>
    </location>
</feature>
<feature type="compositionally biased region" description="Low complexity" evidence="1">
    <location>
        <begin position="1076"/>
        <end position="1088"/>
    </location>
</feature>
<feature type="compositionally biased region" description="Low complexity" evidence="1">
    <location>
        <begin position="687"/>
        <end position="700"/>
    </location>
</feature>
<reference evidence="3" key="2">
    <citation type="journal article" date="2023" name="IMA Fungus">
        <title>Comparative genomic study of the Penicillium genus elucidates a diverse pangenome and 15 lateral gene transfer events.</title>
        <authorList>
            <person name="Petersen C."/>
            <person name="Sorensen T."/>
            <person name="Nielsen M.R."/>
            <person name="Sondergaard T.E."/>
            <person name="Sorensen J.L."/>
            <person name="Fitzpatrick D.A."/>
            <person name="Frisvad J.C."/>
            <person name="Nielsen K.L."/>
        </authorList>
    </citation>
    <scope>NUCLEOTIDE SEQUENCE</scope>
    <source>
        <strain evidence="3">IBT 30728</strain>
    </source>
</reference>
<dbReference type="Gene3D" id="1.10.10.60">
    <property type="entry name" value="Homeodomain-like"/>
    <property type="match status" value="1"/>
</dbReference>
<keyword evidence="4" id="KW-1185">Reference proteome</keyword>
<dbReference type="GO" id="GO:0034967">
    <property type="term" value="C:Set3 complex"/>
    <property type="evidence" value="ECO:0007669"/>
    <property type="project" value="TreeGrafter"/>
</dbReference>
<feature type="compositionally biased region" description="Low complexity" evidence="1">
    <location>
        <begin position="209"/>
        <end position="221"/>
    </location>
</feature>
<feature type="compositionally biased region" description="Basic and acidic residues" evidence="1">
    <location>
        <begin position="1464"/>
        <end position="1478"/>
    </location>
</feature>
<dbReference type="InterPro" id="IPR009057">
    <property type="entry name" value="Homeodomain-like_sf"/>
</dbReference>
<dbReference type="SMART" id="SM00717">
    <property type="entry name" value="SANT"/>
    <property type="match status" value="2"/>
</dbReference>
<comment type="caution">
    <text evidence="3">The sequence shown here is derived from an EMBL/GenBank/DDBJ whole genome shotgun (WGS) entry which is preliminary data.</text>
</comment>
<feature type="compositionally biased region" description="Polar residues" evidence="1">
    <location>
        <begin position="1394"/>
        <end position="1403"/>
    </location>
</feature>
<dbReference type="GeneID" id="81629360"/>
<feature type="compositionally biased region" description="Gly residues" evidence="1">
    <location>
        <begin position="455"/>
        <end position="464"/>
    </location>
</feature>
<feature type="compositionally biased region" description="Basic and acidic residues" evidence="1">
    <location>
        <begin position="64"/>
        <end position="99"/>
    </location>
</feature>
<evidence type="ECO:0000259" key="2">
    <source>
        <dbReference type="PROSITE" id="PS51293"/>
    </source>
</evidence>
<feature type="compositionally biased region" description="Basic and acidic residues" evidence="1">
    <location>
        <begin position="1122"/>
        <end position="1133"/>
    </location>
</feature>
<dbReference type="CDD" id="cd00167">
    <property type="entry name" value="SANT"/>
    <property type="match status" value="1"/>
</dbReference>
<dbReference type="PROSITE" id="PS51293">
    <property type="entry name" value="SANT"/>
    <property type="match status" value="1"/>
</dbReference>
<feature type="compositionally biased region" description="Low complexity" evidence="1">
    <location>
        <begin position="1587"/>
        <end position="1600"/>
    </location>
</feature>
<dbReference type="InterPro" id="IPR051571">
    <property type="entry name" value="N-CoR_corepressor"/>
</dbReference>
<feature type="region of interest" description="Disordered" evidence="1">
    <location>
        <begin position="1292"/>
        <end position="1410"/>
    </location>
</feature>
<evidence type="ECO:0000313" key="3">
    <source>
        <dbReference type="EMBL" id="KAJ5466559.1"/>
    </source>
</evidence>
<feature type="compositionally biased region" description="Basic and acidic residues" evidence="1">
    <location>
        <begin position="1041"/>
        <end position="1052"/>
    </location>
</feature>
<feature type="compositionally biased region" description="Basic and acidic residues" evidence="1">
    <location>
        <begin position="168"/>
        <end position="208"/>
    </location>
</feature>
<organism evidence="3 4">
    <name type="scientific">Penicillium diatomitis</name>
    <dbReference type="NCBI Taxonomy" id="2819901"/>
    <lineage>
        <taxon>Eukaryota</taxon>
        <taxon>Fungi</taxon>
        <taxon>Dikarya</taxon>
        <taxon>Ascomycota</taxon>
        <taxon>Pezizomycotina</taxon>
        <taxon>Eurotiomycetes</taxon>
        <taxon>Eurotiomycetidae</taxon>
        <taxon>Eurotiales</taxon>
        <taxon>Aspergillaceae</taxon>
        <taxon>Penicillium</taxon>
    </lineage>
</organism>
<feature type="region of interest" description="Disordered" evidence="1">
    <location>
        <begin position="150"/>
        <end position="597"/>
    </location>
</feature>
<feature type="domain" description="SANT" evidence="2">
    <location>
        <begin position="910"/>
        <end position="961"/>
    </location>
</feature>
<feature type="region of interest" description="Disordered" evidence="1">
    <location>
        <begin position="1426"/>
        <end position="1639"/>
    </location>
</feature>
<feature type="region of interest" description="Disordered" evidence="1">
    <location>
        <begin position="1122"/>
        <end position="1180"/>
    </location>
</feature>
<feature type="compositionally biased region" description="Polar residues" evidence="1">
    <location>
        <begin position="1159"/>
        <end position="1180"/>
    </location>
</feature>
<dbReference type="InterPro" id="IPR001005">
    <property type="entry name" value="SANT/Myb"/>
</dbReference>
<feature type="compositionally biased region" description="Basic residues" evidence="1">
    <location>
        <begin position="971"/>
        <end position="982"/>
    </location>
</feature>
<feature type="compositionally biased region" description="Pro residues" evidence="1">
    <location>
        <begin position="806"/>
        <end position="821"/>
    </location>
</feature>
<protein>
    <recommendedName>
        <fullName evidence="2">SANT domain-containing protein</fullName>
    </recommendedName>
</protein>
<dbReference type="GO" id="GO:0006357">
    <property type="term" value="P:regulation of transcription by RNA polymerase II"/>
    <property type="evidence" value="ECO:0007669"/>
    <property type="project" value="TreeGrafter"/>
</dbReference>
<evidence type="ECO:0000256" key="1">
    <source>
        <dbReference type="SAM" id="MobiDB-lite"/>
    </source>
</evidence>
<dbReference type="Pfam" id="PF00249">
    <property type="entry name" value="Myb_DNA-binding"/>
    <property type="match status" value="1"/>
</dbReference>
<dbReference type="PANTHER" id="PTHR13992:SF39">
    <property type="entry name" value="SMRTER, ISOFORM G"/>
    <property type="match status" value="1"/>
</dbReference>
<feature type="region of interest" description="Disordered" evidence="1">
    <location>
        <begin position="971"/>
        <end position="990"/>
    </location>
</feature>
<feature type="compositionally biased region" description="Polar residues" evidence="1">
    <location>
        <begin position="496"/>
        <end position="534"/>
    </location>
</feature>
<proteinExistence type="predicted"/>
<feature type="region of interest" description="Disordered" evidence="1">
    <location>
        <begin position="995"/>
        <end position="1108"/>
    </location>
</feature>
<name>A0A9W9WK67_9EURO</name>
<dbReference type="RefSeq" id="XP_056785605.1">
    <property type="nucleotide sequence ID" value="XM_056939110.1"/>
</dbReference>
<dbReference type="EMBL" id="JAPWDQ010000019">
    <property type="protein sequence ID" value="KAJ5466559.1"/>
    <property type="molecule type" value="Genomic_DNA"/>
</dbReference>
<dbReference type="Proteomes" id="UP001148312">
    <property type="component" value="Unassembled WGS sequence"/>
</dbReference>
<reference evidence="3" key="1">
    <citation type="submission" date="2022-12" db="EMBL/GenBank/DDBJ databases">
        <authorList>
            <person name="Petersen C."/>
        </authorList>
    </citation>
    <scope>NUCLEOTIDE SEQUENCE</scope>
    <source>
        <strain evidence="3">IBT 30728</strain>
    </source>
</reference>
<feature type="compositionally biased region" description="Pro residues" evidence="1">
    <location>
        <begin position="1089"/>
        <end position="1106"/>
    </location>
</feature>
<feature type="compositionally biased region" description="Basic and acidic residues" evidence="1">
    <location>
        <begin position="481"/>
        <end position="490"/>
    </location>
</feature>
<feature type="compositionally biased region" description="Basic and acidic residues" evidence="1">
    <location>
        <begin position="338"/>
        <end position="366"/>
    </location>
</feature>
<feature type="compositionally biased region" description="Basic and acidic residues" evidence="1">
    <location>
        <begin position="13"/>
        <end position="26"/>
    </location>
</feature>
<feature type="region of interest" description="Disordered" evidence="1">
    <location>
        <begin position="1"/>
        <end position="129"/>
    </location>
</feature>
<gene>
    <name evidence="3" type="ORF">N7539_009515</name>
</gene>
<feature type="region of interest" description="Disordered" evidence="1">
    <location>
        <begin position="671"/>
        <end position="707"/>
    </location>
</feature>
<evidence type="ECO:0000313" key="4">
    <source>
        <dbReference type="Proteomes" id="UP001148312"/>
    </source>
</evidence>
<feature type="compositionally biased region" description="Basic and acidic residues" evidence="1">
    <location>
        <begin position="311"/>
        <end position="328"/>
    </location>
</feature>
<feature type="compositionally biased region" description="Basic and acidic residues" evidence="1">
    <location>
        <begin position="108"/>
        <end position="124"/>
    </location>
</feature>
<feature type="compositionally biased region" description="Basic and acidic residues" evidence="1">
    <location>
        <begin position="577"/>
        <end position="588"/>
    </location>
</feature>